<organism evidence="1">
    <name type="scientific">Marseillevirus sp</name>
    <dbReference type="NCBI Taxonomy" id="2809551"/>
    <lineage>
        <taxon>Viruses</taxon>
        <taxon>Varidnaviria</taxon>
        <taxon>Bamfordvirae</taxon>
        <taxon>Nucleocytoviricota</taxon>
        <taxon>Megaviricetes</taxon>
        <taxon>Pimascovirales</taxon>
        <taxon>Pimascovirales incertae sedis</taxon>
        <taxon>Marseilleviridae</taxon>
        <taxon>Marseillevirus</taxon>
    </lineage>
</organism>
<evidence type="ECO:0000313" key="1">
    <source>
        <dbReference type="EMBL" id="WNL50542.1"/>
    </source>
</evidence>
<reference evidence="1" key="1">
    <citation type="submission" date="2023-07" db="EMBL/GenBank/DDBJ databases">
        <authorList>
            <person name="Xia Y."/>
        </authorList>
    </citation>
    <scope>NUCLEOTIDE SEQUENCE</scope>
    <source>
        <strain evidence="1">E</strain>
    </source>
</reference>
<proteinExistence type="predicted"/>
<gene>
    <name evidence="1" type="ORF">MarDSR_503</name>
</gene>
<sequence>MKRKEFLGTQRVEYLERQNRRLSEKLSRKKKRVKELEMFLKEIQKILESS</sequence>
<name>A0AA96EMP5_9VIRU</name>
<dbReference type="EMBL" id="OR343189">
    <property type="protein sequence ID" value="WNL50542.1"/>
    <property type="molecule type" value="Genomic_DNA"/>
</dbReference>
<accession>A0AA96EMP5</accession>
<protein>
    <submittedName>
        <fullName evidence="1">Uncharacterized protein</fullName>
    </submittedName>
</protein>